<dbReference type="SUPFAM" id="SSF51735">
    <property type="entry name" value="NAD(P)-binding Rossmann-fold domains"/>
    <property type="match status" value="1"/>
</dbReference>
<keyword evidence="2" id="KW-0560">Oxidoreductase</keyword>
<evidence type="ECO:0000313" key="5">
    <source>
        <dbReference type="Proteomes" id="UP001603857"/>
    </source>
</evidence>
<dbReference type="InterPro" id="IPR008030">
    <property type="entry name" value="NmrA-like"/>
</dbReference>
<protein>
    <recommendedName>
        <fullName evidence="3">NmrA-like domain-containing protein</fullName>
    </recommendedName>
</protein>
<reference evidence="4 5" key="1">
    <citation type="submission" date="2024-08" db="EMBL/GenBank/DDBJ databases">
        <title>Insights into the chromosomal genome structure of Flemingia macrophylla.</title>
        <authorList>
            <person name="Ding Y."/>
            <person name="Zhao Y."/>
            <person name="Bi W."/>
            <person name="Wu M."/>
            <person name="Zhao G."/>
            <person name="Gong Y."/>
            <person name="Li W."/>
            <person name="Zhang P."/>
        </authorList>
    </citation>
    <scope>NUCLEOTIDE SEQUENCE [LARGE SCALE GENOMIC DNA]</scope>
    <source>
        <strain evidence="4">DYQJB</strain>
        <tissue evidence="4">Leaf</tissue>
    </source>
</reference>
<dbReference type="Gene3D" id="3.40.50.720">
    <property type="entry name" value="NAD(P)-binding Rossmann-like Domain"/>
    <property type="match status" value="1"/>
</dbReference>
<feature type="domain" description="NmrA-like" evidence="3">
    <location>
        <begin position="3"/>
        <end position="310"/>
    </location>
</feature>
<dbReference type="EMBL" id="JBGMDY010000005">
    <property type="protein sequence ID" value="KAL2333952.1"/>
    <property type="molecule type" value="Genomic_DNA"/>
</dbReference>
<proteinExistence type="predicted"/>
<dbReference type="CDD" id="cd05259">
    <property type="entry name" value="PCBER_SDR_a"/>
    <property type="match status" value="1"/>
</dbReference>
<keyword evidence="5" id="KW-1185">Reference proteome</keyword>
<dbReference type="Gene3D" id="3.90.25.10">
    <property type="entry name" value="UDP-galactose 4-epimerase, domain 1"/>
    <property type="match status" value="1"/>
</dbReference>
<name>A0ABD1MDW6_9FABA</name>
<dbReference type="AlphaFoldDB" id="A0ABD1MDW6"/>
<evidence type="ECO:0000256" key="2">
    <source>
        <dbReference type="ARBA" id="ARBA00023002"/>
    </source>
</evidence>
<accession>A0ABD1MDW6</accession>
<dbReference type="GO" id="GO:0016491">
    <property type="term" value="F:oxidoreductase activity"/>
    <property type="evidence" value="ECO:0007669"/>
    <property type="project" value="UniProtKB-KW"/>
</dbReference>
<dbReference type="PANTHER" id="PTHR43349">
    <property type="entry name" value="PINORESINOL REDUCTASE-RELATED"/>
    <property type="match status" value="1"/>
</dbReference>
<evidence type="ECO:0000256" key="1">
    <source>
        <dbReference type="ARBA" id="ARBA00022857"/>
    </source>
</evidence>
<evidence type="ECO:0000313" key="4">
    <source>
        <dbReference type="EMBL" id="KAL2333952.1"/>
    </source>
</evidence>
<dbReference type="InterPro" id="IPR036291">
    <property type="entry name" value="NAD(P)-bd_dom_sf"/>
</dbReference>
<dbReference type="GO" id="GO:0009807">
    <property type="term" value="P:lignan biosynthetic process"/>
    <property type="evidence" value="ECO:0007669"/>
    <property type="project" value="UniProtKB-ARBA"/>
</dbReference>
<evidence type="ECO:0000259" key="3">
    <source>
        <dbReference type="Pfam" id="PF05368"/>
    </source>
</evidence>
<dbReference type="InterPro" id="IPR045312">
    <property type="entry name" value="PCBER-like"/>
</dbReference>
<dbReference type="PANTHER" id="PTHR43349:SF45">
    <property type="entry name" value="PINORESINOL-LARICIRESINOL REDUCTASE-LIKE PROTEIN"/>
    <property type="match status" value="1"/>
</dbReference>
<dbReference type="Pfam" id="PF05368">
    <property type="entry name" value="NmrA"/>
    <property type="match status" value="1"/>
</dbReference>
<sequence>MGKKKVLVVGGSGYIGRRIVKASLAEGHETYVIQRPEAEVGLQIEKVQMLLSFKKQGVRILRASFSDHNSLVDAVKKVDVVISAISGVHIRTHCITLQLKLVQAIKEAPNVMRFLPSEFGLDPARMGDALEPGRVTFEDKMAVRKAIEEANIPYTYISANLFAGYFAGSLSQMDSLMPPRDKVSLFGDGTKKAVFLDEDDVATYTIKAIDDSRTLNKTVYLRPPENILSQAELIGIWEKLIGKELEKTYIPPEGFLATLKGLDYKLQVAIGHFYHIFYEGCLTNFEIGEDGVEASKLYPEVNYTRMHEYLKIYA</sequence>
<keyword evidence="1" id="KW-0521">NADP</keyword>
<comment type="caution">
    <text evidence="4">The sequence shown here is derived from an EMBL/GenBank/DDBJ whole genome shotgun (WGS) entry which is preliminary data.</text>
</comment>
<organism evidence="4 5">
    <name type="scientific">Flemingia macrophylla</name>
    <dbReference type="NCBI Taxonomy" id="520843"/>
    <lineage>
        <taxon>Eukaryota</taxon>
        <taxon>Viridiplantae</taxon>
        <taxon>Streptophyta</taxon>
        <taxon>Embryophyta</taxon>
        <taxon>Tracheophyta</taxon>
        <taxon>Spermatophyta</taxon>
        <taxon>Magnoliopsida</taxon>
        <taxon>eudicotyledons</taxon>
        <taxon>Gunneridae</taxon>
        <taxon>Pentapetalae</taxon>
        <taxon>rosids</taxon>
        <taxon>fabids</taxon>
        <taxon>Fabales</taxon>
        <taxon>Fabaceae</taxon>
        <taxon>Papilionoideae</taxon>
        <taxon>50 kb inversion clade</taxon>
        <taxon>NPAAA clade</taxon>
        <taxon>indigoferoid/millettioid clade</taxon>
        <taxon>Phaseoleae</taxon>
        <taxon>Flemingia</taxon>
    </lineage>
</organism>
<dbReference type="InterPro" id="IPR050608">
    <property type="entry name" value="NmrA-type/Isoflavone_red_sf"/>
</dbReference>
<dbReference type="Proteomes" id="UP001603857">
    <property type="component" value="Unassembled WGS sequence"/>
</dbReference>
<gene>
    <name evidence="4" type="ORF">Fmac_015165</name>
</gene>